<feature type="compositionally biased region" description="Basic and acidic residues" evidence="1">
    <location>
        <begin position="56"/>
        <end position="65"/>
    </location>
</feature>
<evidence type="ECO:0000313" key="2">
    <source>
        <dbReference type="EMBL" id="KAK5866773.1"/>
    </source>
</evidence>
<sequence length="78" mass="8772">MTVNWSNASHQPRDFMSPHQKIHNAVSKYPGSWLLQLHVALQVRGNMCIVHVVTDDSSPRSRIPDHFPQSVPSLQDSG</sequence>
<evidence type="ECO:0000313" key="3">
    <source>
        <dbReference type="Proteomes" id="UP001346869"/>
    </source>
</evidence>
<dbReference type="EMBL" id="JAUZQC010000008">
    <property type="protein sequence ID" value="KAK5866773.1"/>
    <property type="molecule type" value="Genomic_DNA"/>
</dbReference>
<keyword evidence="3" id="KW-1185">Reference proteome</keyword>
<accession>A0AAN8ANS4</accession>
<dbReference type="AlphaFoldDB" id="A0AAN8ANS4"/>
<organism evidence="2 3">
    <name type="scientific">Eleginops maclovinus</name>
    <name type="common">Patagonian blennie</name>
    <name type="synonym">Eleginus maclovinus</name>
    <dbReference type="NCBI Taxonomy" id="56733"/>
    <lineage>
        <taxon>Eukaryota</taxon>
        <taxon>Metazoa</taxon>
        <taxon>Chordata</taxon>
        <taxon>Craniata</taxon>
        <taxon>Vertebrata</taxon>
        <taxon>Euteleostomi</taxon>
        <taxon>Actinopterygii</taxon>
        <taxon>Neopterygii</taxon>
        <taxon>Teleostei</taxon>
        <taxon>Neoteleostei</taxon>
        <taxon>Acanthomorphata</taxon>
        <taxon>Eupercaria</taxon>
        <taxon>Perciformes</taxon>
        <taxon>Notothenioidei</taxon>
        <taxon>Eleginopidae</taxon>
        <taxon>Eleginops</taxon>
    </lineage>
</organism>
<name>A0AAN8ANS4_ELEMC</name>
<proteinExistence type="predicted"/>
<reference evidence="2 3" key="1">
    <citation type="journal article" date="2023" name="Genes (Basel)">
        <title>Chromosome-Level Genome Assembly and Circadian Gene Repertoire of the Patagonia Blennie Eleginops maclovinus-The Closest Ancestral Proxy of Antarctic Cryonotothenioids.</title>
        <authorList>
            <person name="Cheng C.C."/>
            <person name="Rivera-Colon A.G."/>
            <person name="Minhas B.F."/>
            <person name="Wilson L."/>
            <person name="Rayamajhi N."/>
            <person name="Vargas-Chacoff L."/>
            <person name="Catchen J.M."/>
        </authorList>
    </citation>
    <scope>NUCLEOTIDE SEQUENCE [LARGE SCALE GENOMIC DNA]</scope>
    <source>
        <strain evidence="2">JMC-PN-2008</strain>
    </source>
</reference>
<comment type="caution">
    <text evidence="2">The sequence shown here is derived from an EMBL/GenBank/DDBJ whole genome shotgun (WGS) entry which is preliminary data.</text>
</comment>
<protein>
    <submittedName>
        <fullName evidence="2">Uncharacterized protein</fullName>
    </submittedName>
</protein>
<dbReference type="Proteomes" id="UP001346869">
    <property type="component" value="Unassembled WGS sequence"/>
</dbReference>
<reference evidence="2 3" key="2">
    <citation type="journal article" date="2023" name="Mol. Biol. Evol.">
        <title>Genomics of Secondarily Temperate Adaptation in the Only Non-Antarctic Icefish.</title>
        <authorList>
            <person name="Rivera-Colon A.G."/>
            <person name="Rayamajhi N."/>
            <person name="Minhas B.F."/>
            <person name="Madrigal G."/>
            <person name="Bilyk K.T."/>
            <person name="Yoon V."/>
            <person name="Hune M."/>
            <person name="Gregory S."/>
            <person name="Cheng C.H.C."/>
            <person name="Catchen J.M."/>
        </authorList>
    </citation>
    <scope>NUCLEOTIDE SEQUENCE [LARGE SCALE GENOMIC DNA]</scope>
    <source>
        <strain evidence="2">JMC-PN-2008</strain>
    </source>
</reference>
<feature type="region of interest" description="Disordered" evidence="1">
    <location>
        <begin position="56"/>
        <end position="78"/>
    </location>
</feature>
<gene>
    <name evidence="2" type="ORF">PBY51_011321</name>
</gene>
<evidence type="ECO:0000256" key="1">
    <source>
        <dbReference type="SAM" id="MobiDB-lite"/>
    </source>
</evidence>